<accession>A0A183C5B9</accession>
<reference evidence="2" key="1">
    <citation type="submission" date="2013-12" db="EMBL/GenBank/DDBJ databases">
        <authorList>
            <person name="Aslett M."/>
        </authorList>
    </citation>
    <scope>NUCLEOTIDE SEQUENCE [LARGE SCALE GENOMIC DNA]</scope>
    <source>
        <strain evidence="2">Lindley</strain>
    </source>
</reference>
<name>A0A183C5B9_GLOPA</name>
<dbReference type="GO" id="GO:0005634">
    <property type="term" value="C:nucleus"/>
    <property type="evidence" value="ECO:0007669"/>
    <property type="project" value="TreeGrafter"/>
</dbReference>
<evidence type="ECO:0000259" key="1">
    <source>
        <dbReference type="PROSITE" id="PS50011"/>
    </source>
</evidence>
<dbReference type="GO" id="GO:0044773">
    <property type="term" value="P:mitotic DNA damage checkpoint signaling"/>
    <property type="evidence" value="ECO:0007669"/>
    <property type="project" value="TreeGrafter"/>
</dbReference>
<dbReference type="InterPro" id="IPR011009">
    <property type="entry name" value="Kinase-like_dom_sf"/>
</dbReference>
<dbReference type="WBParaSite" id="GPLIN_000806400">
    <property type="protein sequence ID" value="GPLIN_000806400"/>
    <property type="gene ID" value="GPLIN_000806400"/>
</dbReference>
<dbReference type="PANTHER" id="PTHR44167:SF24">
    <property type="entry name" value="SERINE_THREONINE-PROTEIN KINASE CHK2"/>
    <property type="match status" value="1"/>
</dbReference>
<dbReference type="PROSITE" id="PS50011">
    <property type="entry name" value="PROTEIN_KINASE_DOM"/>
    <property type="match status" value="1"/>
</dbReference>
<keyword evidence="2" id="KW-1185">Reference proteome</keyword>
<proteinExistence type="predicted"/>
<dbReference type="InterPro" id="IPR000719">
    <property type="entry name" value="Prot_kinase_dom"/>
</dbReference>
<organism evidence="2 3">
    <name type="scientific">Globodera pallida</name>
    <name type="common">Potato cyst nematode worm</name>
    <name type="synonym">Heterodera pallida</name>
    <dbReference type="NCBI Taxonomy" id="36090"/>
    <lineage>
        <taxon>Eukaryota</taxon>
        <taxon>Metazoa</taxon>
        <taxon>Ecdysozoa</taxon>
        <taxon>Nematoda</taxon>
        <taxon>Chromadorea</taxon>
        <taxon>Rhabditida</taxon>
        <taxon>Tylenchina</taxon>
        <taxon>Tylenchomorpha</taxon>
        <taxon>Tylenchoidea</taxon>
        <taxon>Heteroderidae</taxon>
        <taxon>Heteroderinae</taxon>
        <taxon>Globodera</taxon>
    </lineage>
</organism>
<dbReference type="SUPFAM" id="SSF56112">
    <property type="entry name" value="Protein kinase-like (PK-like)"/>
    <property type="match status" value="1"/>
</dbReference>
<dbReference type="GO" id="GO:0005524">
    <property type="term" value="F:ATP binding"/>
    <property type="evidence" value="ECO:0007669"/>
    <property type="project" value="InterPro"/>
</dbReference>
<dbReference type="Proteomes" id="UP000050741">
    <property type="component" value="Unassembled WGS sequence"/>
</dbReference>
<dbReference type="GO" id="GO:0004674">
    <property type="term" value="F:protein serine/threonine kinase activity"/>
    <property type="evidence" value="ECO:0007669"/>
    <property type="project" value="TreeGrafter"/>
</dbReference>
<dbReference type="SMART" id="SM00220">
    <property type="entry name" value="S_TKc"/>
    <property type="match status" value="1"/>
</dbReference>
<dbReference type="Pfam" id="PF00069">
    <property type="entry name" value="Pkinase"/>
    <property type="match status" value="1"/>
</dbReference>
<dbReference type="Gene3D" id="1.10.510.10">
    <property type="entry name" value="Transferase(Phosphotransferase) domain 1"/>
    <property type="match status" value="1"/>
</dbReference>
<feature type="domain" description="Protein kinase" evidence="1">
    <location>
        <begin position="1"/>
        <end position="295"/>
    </location>
</feature>
<reference evidence="3" key="3">
    <citation type="submission" date="2016-06" db="UniProtKB">
        <authorList>
            <consortium name="WormBaseParasite"/>
        </authorList>
    </citation>
    <scope>IDENTIFICATION</scope>
</reference>
<dbReference type="GO" id="GO:0005737">
    <property type="term" value="C:cytoplasm"/>
    <property type="evidence" value="ECO:0007669"/>
    <property type="project" value="TreeGrafter"/>
</dbReference>
<protein>
    <submittedName>
        <fullName evidence="3">Protein kinase domain-containing protein</fullName>
    </submittedName>
</protein>
<dbReference type="PANTHER" id="PTHR44167">
    <property type="entry name" value="OVARIAN-SPECIFIC SERINE/THREONINE-PROTEIN KINASE LOK-RELATED"/>
    <property type="match status" value="1"/>
</dbReference>
<reference evidence="2" key="2">
    <citation type="submission" date="2014-05" db="EMBL/GenBank/DDBJ databases">
        <title>The genome and life-stage specific transcriptomes of Globodera pallida elucidate key aspects of plant parasitism by a cyst nematode.</title>
        <authorList>
            <person name="Cotton J.A."/>
            <person name="Lilley C.J."/>
            <person name="Jones L.M."/>
            <person name="Kikuchi T."/>
            <person name="Reid A.J."/>
            <person name="Thorpe P."/>
            <person name="Tsai I.J."/>
            <person name="Beasley H."/>
            <person name="Blok V."/>
            <person name="Cock P.J.A."/>
            <person name="Van den Akker S.E."/>
            <person name="Holroyd N."/>
            <person name="Hunt M."/>
            <person name="Mantelin S."/>
            <person name="Naghra H."/>
            <person name="Pain A."/>
            <person name="Palomares-Rius J.E."/>
            <person name="Zarowiecki M."/>
            <person name="Berriman M."/>
            <person name="Jones J.T."/>
            <person name="Urwin P.E."/>
        </authorList>
    </citation>
    <scope>NUCLEOTIDE SEQUENCE [LARGE SCALE GENOMIC DNA]</scope>
    <source>
        <strain evidence="2">Lindley</strain>
    </source>
</reference>
<sequence>MAKEHIINMLDYGKFEDPQKNVRFMTILELGVMSLDQELHRGKKRTNSELKSLIKDVMNTLVIMHRVAVHLDFKPKNLLLFERKNFLNTIFPTDPDFSIKLTDFDGSFLFMNGSKIVKVTKNDNICCTFMYAAPELINAREHLYGTNIITSVASSLKSILTGSRQQTSANLTPKMDIWAAGVTIYEIVISNFFNSNSKDTLINQGDFEKNIINKVALINKLYSDANWYIGKVEMLPNWWDTYSGVLPNMLDIWHKLPEIGFLLLNMMDIDPAKRMSAKGVIDYLDRKCKPMHRKIALFSNVTAEQLQSWIEAELNLWTLRKTNKEDRYLKFVQNLEKTLKKAVILFFDKPFWDPKRSSFGRLNDTSAFRGELFINSKDTLINQGDFEKNIINKVALINKLYSDANWYIGKVEMLPNWWDTYSGVLPNMLDIWHKLPEIGFLLLNMMDIDPAKRMSAKGVIDYLDRKCKPMHRKIALFSNVTAEQLQSWIEAELNLWTLRKTNKEDRYLKFVQNLEKTLKKAVEYQKNFQKELDTRTAHCET</sequence>
<dbReference type="AlphaFoldDB" id="A0A183C5B9"/>
<evidence type="ECO:0000313" key="2">
    <source>
        <dbReference type="Proteomes" id="UP000050741"/>
    </source>
</evidence>
<evidence type="ECO:0000313" key="3">
    <source>
        <dbReference type="WBParaSite" id="GPLIN_000806400"/>
    </source>
</evidence>